<gene>
    <name evidence="2" type="ORF">SETTUDRAFT_108217</name>
</gene>
<dbReference type="GeneID" id="19395289"/>
<dbReference type="EMBL" id="KB908548">
    <property type="protein sequence ID" value="EOA88082.1"/>
    <property type="molecule type" value="Genomic_DNA"/>
</dbReference>
<dbReference type="OrthoDB" id="3692694at2759"/>
<keyword evidence="3" id="KW-1185">Reference proteome</keyword>
<proteinExistence type="predicted"/>
<dbReference type="AlphaFoldDB" id="R0KJB4"/>
<evidence type="ECO:0000313" key="3">
    <source>
        <dbReference type="Proteomes" id="UP000016935"/>
    </source>
</evidence>
<dbReference type="HOGENOM" id="CLU_488305_0_0_1"/>
<name>R0KJB4_EXST2</name>
<evidence type="ECO:0000313" key="2">
    <source>
        <dbReference type="EMBL" id="EOA88082.1"/>
    </source>
</evidence>
<reference evidence="2 3" key="2">
    <citation type="journal article" date="2013" name="PLoS Genet.">
        <title>Comparative genome structure, secondary metabolite, and effector coding capacity across Cochliobolus pathogens.</title>
        <authorList>
            <person name="Condon B.J."/>
            <person name="Leng Y."/>
            <person name="Wu D."/>
            <person name="Bushley K.E."/>
            <person name="Ohm R.A."/>
            <person name="Otillar R."/>
            <person name="Martin J."/>
            <person name="Schackwitz W."/>
            <person name="Grimwood J."/>
            <person name="MohdZainudin N."/>
            <person name="Xue C."/>
            <person name="Wang R."/>
            <person name="Manning V.A."/>
            <person name="Dhillon B."/>
            <person name="Tu Z.J."/>
            <person name="Steffenson B.J."/>
            <person name="Salamov A."/>
            <person name="Sun H."/>
            <person name="Lowry S."/>
            <person name="LaButti K."/>
            <person name="Han J."/>
            <person name="Copeland A."/>
            <person name="Lindquist E."/>
            <person name="Barry K."/>
            <person name="Schmutz J."/>
            <person name="Baker S.E."/>
            <person name="Ciuffetti L.M."/>
            <person name="Grigoriev I.V."/>
            <person name="Zhong S."/>
            <person name="Turgeon B.G."/>
        </authorList>
    </citation>
    <scope>NUCLEOTIDE SEQUENCE [LARGE SCALE GENOMIC DNA]</scope>
    <source>
        <strain evidence="3">28A</strain>
    </source>
</reference>
<sequence>NILSPARRVPDMRRAALNTSVTTQPIMPLYERLYRTKTCNKNSDTTSVAPRQKMPATKVLAPKTSPDASAPRTPKLLAKARADYDQNSKEGFRRTKIPRPTIAALRQANLRQRSEFWARMPSVIHRPKTTAMQDLDKDLTDDASFKKELESEYMGIEDSSLHSDEPTMTGDTEMDSTSLMFNDDSFDESVSPDQQTSILKVMGRKLVGTKRLMLGLRTDRAPWFIGLARSPKYIAECVGMPRVRPRSERLQQPVSAAMTKQTACIEGLKATGAKSSAAAKPCKATTKIVVQPHGDEKSKLSRSTKSSAPQMLPTKTRTASLACHQKVAVKSKPARNTVSVSKPHPVTTRKPPADRSVSTITCQKAAMDGSHTEKPTLRSAMRVSNSAVAKKQVQFIEGPIKPHVYPCNNTAKLPTLPLARLLRSKVVPADSGNAQLFEGTGQGCLTLKHRFLNRYASVQAYEARRREEALAKGEQPGLGQLDYGNADFKIALQASKAIEAHDIGTLQDLSTLGKLGALKNDGQQTGIRVWVFGSFKEPYLPAAIPTKRVAAHKKPLRWPVTRCEQSLDAFVKRSFKCLQPAHVAT</sequence>
<feature type="non-terminal residue" evidence="2">
    <location>
        <position position="1"/>
    </location>
</feature>
<dbReference type="eggNOG" id="ENOG502RR9U">
    <property type="taxonomic scope" value="Eukaryota"/>
</dbReference>
<protein>
    <submittedName>
        <fullName evidence="2">Uncharacterized protein</fullName>
    </submittedName>
</protein>
<dbReference type="RefSeq" id="XP_008024171.1">
    <property type="nucleotide sequence ID" value="XM_008025980.1"/>
</dbReference>
<accession>R0KJB4</accession>
<dbReference type="Proteomes" id="UP000016935">
    <property type="component" value="Unassembled WGS sequence"/>
</dbReference>
<feature type="region of interest" description="Disordered" evidence="1">
    <location>
        <begin position="330"/>
        <end position="357"/>
    </location>
</feature>
<evidence type="ECO:0000256" key="1">
    <source>
        <dbReference type="SAM" id="MobiDB-lite"/>
    </source>
</evidence>
<organism evidence="2 3">
    <name type="scientific">Exserohilum turcicum (strain 28A)</name>
    <name type="common">Northern leaf blight fungus</name>
    <name type="synonym">Setosphaeria turcica</name>
    <dbReference type="NCBI Taxonomy" id="671987"/>
    <lineage>
        <taxon>Eukaryota</taxon>
        <taxon>Fungi</taxon>
        <taxon>Dikarya</taxon>
        <taxon>Ascomycota</taxon>
        <taxon>Pezizomycotina</taxon>
        <taxon>Dothideomycetes</taxon>
        <taxon>Pleosporomycetidae</taxon>
        <taxon>Pleosporales</taxon>
        <taxon>Pleosporineae</taxon>
        <taxon>Pleosporaceae</taxon>
        <taxon>Exserohilum</taxon>
    </lineage>
</organism>
<feature type="region of interest" description="Disordered" evidence="1">
    <location>
        <begin position="293"/>
        <end position="317"/>
    </location>
</feature>
<reference evidence="2 3" key="1">
    <citation type="journal article" date="2012" name="PLoS Pathog.">
        <title>Diverse lifestyles and strategies of plant pathogenesis encoded in the genomes of eighteen Dothideomycetes fungi.</title>
        <authorList>
            <person name="Ohm R.A."/>
            <person name="Feau N."/>
            <person name="Henrissat B."/>
            <person name="Schoch C.L."/>
            <person name="Horwitz B.A."/>
            <person name="Barry K.W."/>
            <person name="Condon B.J."/>
            <person name="Copeland A.C."/>
            <person name="Dhillon B."/>
            <person name="Glaser F."/>
            <person name="Hesse C.N."/>
            <person name="Kosti I."/>
            <person name="LaButti K."/>
            <person name="Lindquist E.A."/>
            <person name="Lucas S."/>
            <person name="Salamov A.A."/>
            <person name="Bradshaw R.E."/>
            <person name="Ciuffetti L."/>
            <person name="Hamelin R.C."/>
            <person name="Kema G.H.J."/>
            <person name="Lawrence C."/>
            <person name="Scott J.A."/>
            <person name="Spatafora J.W."/>
            <person name="Turgeon B.G."/>
            <person name="de Wit P.J.G.M."/>
            <person name="Zhong S."/>
            <person name="Goodwin S.B."/>
            <person name="Grigoriev I.V."/>
        </authorList>
    </citation>
    <scope>NUCLEOTIDE SEQUENCE [LARGE SCALE GENOMIC DNA]</scope>
    <source>
        <strain evidence="3">28A</strain>
    </source>
</reference>
<feature type="compositionally biased region" description="Polar residues" evidence="1">
    <location>
        <begin position="301"/>
        <end position="317"/>
    </location>
</feature>
<feature type="region of interest" description="Disordered" evidence="1">
    <location>
        <begin position="41"/>
        <end position="73"/>
    </location>
</feature>